<evidence type="ECO:0000256" key="3">
    <source>
        <dbReference type="ARBA" id="ARBA00022692"/>
    </source>
</evidence>
<feature type="compositionally biased region" description="Basic and acidic residues" evidence="6">
    <location>
        <begin position="175"/>
        <end position="189"/>
    </location>
</feature>
<comment type="caution">
    <text evidence="8">The sequence shown here is derived from an EMBL/GenBank/DDBJ whole genome shotgun (WGS) entry which is preliminary data.</text>
</comment>
<feature type="transmembrane region" description="Helical" evidence="7">
    <location>
        <begin position="313"/>
        <end position="334"/>
    </location>
</feature>
<sequence>MPQHAPGPAPAPPGEPRTTRALALAGIAVVAFAALLALAWISVATLLLIFAGALFGVFLDGLTRGLGHVLPLPRSVRLGIASLALGACTVALVAFGGATVAQQGRDLGQTIRQQSGTVSDWLKARGLDVPLLNAVEGTGGGGQGGGQAGGQGSGQGSGPSPGQSAEPGPGAPAGHAEKKDRPEDEEARKPGGLAGLASGALKSPGTFLSDAGSVLGPAASVIFGLFNALGNVLVILFLGVAFAADPASYRDGALRFVPPRHRGRGAKVLDGMGETLRHWLFGQLVTMAVIFLCTWAGLWLLGVGGSLILGLQAGLLAFIPTIGPLVAGLVILLASLASGLTAVLGALGVYLAVQTLESYVLTPVIQKRALDIPPATIFAGQLVLGVLFGLWGIALALPMLAVMKVLLEQLYVEETLGEEAS</sequence>
<feature type="transmembrane region" description="Helical" evidence="7">
    <location>
        <begin position="221"/>
        <end position="244"/>
    </location>
</feature>
<reference evidence="11" key="2">
    <citation type="journal article" date="2019" name="Int. J. Syst. Evol. Microbiol.">
        <title>The Global Catalogue of Microorganisms (GCM) 10K type strain sequencing project: providing services to taxonomists for standard genome sequencing and annotation.</title>
        <authorList>
            <consortium name="The Broad Institute Genomics Platform"/>
            <consortium name="The Broad Institute Genome Sequencing Center for Infectious Disease"/>
            <person name="Wu L."/>
            <person name="Ma J."/>
        </authorList>
    </citation>
    <scope>NUCLEOTIDE SEQUENCE [LARGE SCALE GENOMIC DNA]</scope>
    <source>
        <strain evidence="11">NBRC 107715</strain>
    </source>
</reference>
<proteinExistence type="inferred from homology"/>
<evidence type="ECO:0000256" key="4">
    <source>
        <dbReference type="ARBA" id="ARBA00022989"/>
    </source>
</evidence>
<evidence type="ECO:0000313" key="8">
    <source>
        <dbReference type="EMBL" id="GEP02806.1"/>
    </source>
</evidence>
<gene>
    <name evidence="9" type="ORF">GCM10007888_51770</name>
    <name evidence="8" type="ORF">MOX02_08440</name>
</gene>
<dbReference type="RefSeq" id="WP_147024470.1">
    <property type="nucleotide sequence ID" value="NZ_BJZU01000011.1"/>
</dbReference>
<evidence type="ECO:0000256" key="2">
    <source>
        <dbReference type="ARBA" id="ARBA00009773"/>
    </source>
</evidence>
<dbReference type="Proteomes" id="UP000321960">
    <property type="component" value="Unassembled WGS sequence"/>
</dbReference>
<dbReference type="EMBL" id="BJZU01000011">
    <property type="protein sequence ID" value="GEP02806.1"/>
    <property type="molecule type" value="Genomic_DNA"/>
</dbReference>
<dbReference type="Proteomes" id="UP001156856">
    <property type="component" value="Unassembled WGS sequence"/>
</dbReference>
<organism evidence="8 10">
    <name type="scientific">Methylobacterium oxalidis</name>
    <dbReference type="NCBI Taxonomy" id="944322"/>
    <lineage>
        <taxon>Bacteria</taxon>
        <taxon>Pseudomonadati</taxon>
        <taxon>Pseudomonadota</taxon>
        <taxon>Alphaproteobacteria</taxon>
        <taxon>Hyphomicrobiales</taxon>
        <taxon>Methylobacteriaceae</taxon>
        <taxon>Methylobacterium</taxon>
    </lineage>
</organism>
<evidence type="ECO:0000256" key="7">
    <source>
        <dbReference type="SAM" id="Phobius"/>
    </source>
</evidence>
<reference evidence="9" key="1">
    <citation type="journal article" date="2014" name="Int. J. Syst. Evol. Microbiol.">
        <title>Complete genome of a new Firmicutes species belonging to the dominant human colonic microbiota ('Ruminococcus bicirculans') reveals two chromosomes and a selective capacity to utilize plant glucans.</title>
        <authorList>
            <consortium name="NISC Comparative Sequencing Program"/>
            <person name="Wegmann U."/>
            <person name="Louis P."/>
            <person name="Goesmann A."/>
            <person name="Henrissat B."/>
            <person name="Duncan S.H."/>
            <person name="Flint H.J."/>
        </authorList>
    </citation>
    <scope>NUCLEOTIDE SEQUENCE</scope>
    <source>
        <strain evidence="9">NBRC 107715</strain>
    </source>
</reference>
<reference evidence="8 10" key="3">
    <citation type="submission" date="2019-07" db="EMBL/GenBank/DDBJ databases">
        <title>Whole genome shotgun sequence of Methylobacterium oxalidis NBRC 107715.</title>
        <authorList>
            <person name="Hosoyama A."/>
            <person name="Uohara A."/>
            <person name="Ohji S."/>
            <person name="Ichikawa N."/>
        </authorList>
    </citation>
    <scope>NUCLEOTIDE SEQUENCE [LARGE SCALE GENOMIC DNA]</scope>
    <source>
        <strain evidence="8 10">NBRC 107715</strain>
    </source>
</reference>
<feature type="transmembrane region" description="Helical" evidence="7">
    <location>
        <begin position="382"/>
        <end position="403"/>
    </location>
</feature>
<dbReference type="GO" id="GO:0055085">
    <property type="term" value="P:transmembrane transport"/>
    <property type="evidence" value="ECO:0007669"/>
    <property type="project" value="TreeGrafter"/>
</dbReference>
<accession>A0A512IYM0</accession>
<evidence type="ECO:0000256" key="1">
    <source>
        <dbReference type="ARBA" id="ARBA00004141"/>
    </source>
</evidence>
<comment type="subcellular location">
    <subcellularLocation>
        <location evidence="1">Membrane</location>
        <topology evidence="1">Multi-pass membrane protein</topology>
    </subcellularLocation>
</comment>
<keyword evidence="5 7" id="KW-0472">Membrane</keyword>
<feature type="transmembrane region" description="Helical" evidence="7">
    <location>
        <begin position="279"/>
        <end position="301"/>
    </location>
</feature>
<evidence type="ECO:0000313" key="10">
    <source>
        <dbReference type="Proteomes" id="UP000321960"/>
    </source>
</evidence>
<evidence type="ECO:0000313" key="11">
    <source>
        <dbReference type="Proteomes" id="UP001156856"/>
    </source>
</evidence>
<feature type="compositionally biased region" description="Low complexity" evidence="6">
    <location>
        <begin position="160"/>
        <end position="174"/>
    </location>
</feature>
<feature type="transmembrane region" description="Helical" evidence="7">
    <location>
        <begin position="340"/>
        <end position="361"/>
    </location>
</feature>
<feature type="transmembrane region" description="Helical" evidence="7">
    <location>
        <begin position="78"/>
        <end position="101"/>
    </location>
</feature>
<keyword evidence="11" id="KW-1185">Reference proteome</keyword>
<evidence type="ECO:0000256" key="5">
    <source>
        <dbReference type="ARBA" id="ARBA00023136"/>
    </source>
</evidence>
<evidence type="ECO:0000313" key="9">
    <source>
        <dbReference type="EMBL" id="GLS66794.1"/>
    </source>
</evidence>
<protein>
    <submittedName>
        <fullName evidence="8">AI-2E family transporter</fullName>
    </submittedName>
</protein>
<dbReference type="OrthoDB" id="5761230at2"/>
<dbReference type="AlphaFoldDB" id="A0A512IYM0"/>
<comment type="similarity">
    <text evidence="2">Belongs to the autoinducer-2 exporter (AI-2E) (TC 2.A.86) family.</text>
</comment>
<evidence type="ECO:0000256" key="6">
    <source>
        <dbReference type="SAM" id="MobiDB-lite"/>
    </source>
</evidence>
<dbReference type="InterPro" id="IPR002549">
    <property type="entry name" value="AI-2E-like"/>
</dbReference>
<keyword evidence="3 7" id="KW-0812">Transmembrane</keyword>
<feature type="transmembrane region" description="Helical" evidence="7">
    <location>
        <begin position="25"/>
        <end position="58"/>
    </location>
</feature>
<name>A0A512IYM0_9HYPH</name>
<feature type="region of interest" description="Disordered" evidence="6">
    <location>
        <begin position="138"/>
        <end position="195"/>
    </location>
</feature>
<dbReference type="Pfam" id="PF01594">
    <property type="entry name" value="AI-2E_transport"/>
    <property type="match status" value="1"/>
</dbReference>
<keyword evidence="4 7" id="KW-1133">Transmembrane helix</keyword>
<feature type="compositionally biased region" description="Gly residues" evidence="6">
    <location>
        <begin position="138"/>
        <end position="159"/>
    </location>
</feature>
<dbReference type="PANTHER" id="PTHR21716">
    <property type="entry name" value="TRANSMEMBRANE PROTEIN"/>
    <property type="match status" value="1"/>
</dbReference>
<dbReference type="GO" id="GO:0016020">
    <property type="term" value="C:membrane"/>
    <property type="evidence" value="ECO:0007669"/>
    <property type="project" value="UniProtKB-SubCell"/>
</dbReference>
<dbReference type="EMBL" id="BSPK01000107">
    <property type="protein sequence ID" value="GLS66794.1"/>
    <property type="molecule type" value="Genomic_DNA"/>
</dbReference>
<dbReference type="PANTHER" id="PTHR21716:SF62">
    <property type="entry name" value="TRANSPORT PROTEIN YDBI-RELATED"/>
    <property type="match status" value="1"/>
</dbReference>
<reference evidence="9" key="4">
    <citation type="submission" date="2023-01" db="EMBL/GenBank/DDBJ databases">
        <title>Draft genome sequence of Methylobacterium oxalidis strain NBRC 107715.</title>
        <authorList>
            <person name="Sun Q."/>
            <person name="Mori K."/>
        </authorList>
    </citation>
    <scope>NUCLEOTIDE SEQUENCE</scope>
    <source>
        <strain evidence="9">NBRC 107715</strain>
    </source>
</reference>